<reference evidence="2" key="1">
    <citation type="submission" date="2016-10" db="EMBL/GenBank/DDBJ databases">
        <authorList>
            <person name="Varghese N."/>
            <person name="Submissions S."/>
        </authorList>
    </citation>
    <scope>NUCLEOTIDE SEQUENCE [LARGE SCALE GENOMIC DNA]</scope>
    <source>
        <strain evidence="2">CGMCC 1.10223</strain>
    </source>
</reference>
<gene>
    <name evidence="1" type="ORF">SAMN04487969_11620</name>
</gene>
<keyword evidence="2" id="KW-1185">Reference proteome</keyword>
<sequence length="467" mass="51659">MPAGTYLITSANPKILSTTAARARGLSFRGAGRGITKILFKPESGTNGYLFYNDDKWLHLHFEGITFIGDVDKQTNFMYSYSTGGAQNYTYDKCDFIHFNYGWELKGLNTNSEFTWFHCGFYGKWNKTVFSDITGTSDQFLNYNFYSCQVEFSYGEFLYFAQGGNINIWGGSFINTADSGVHSTFFKLLGTSHSSGVQRFLCIGARIETKYGLSKIIECEWASGTVSFISCDCDAQQYNSGSQLWITAIFKSVNTKMPIVKFDACTLMGIHQYSYTGNSWSQPHNIIYENCQIAKHNKAQDFISYVSTNSLGNLGGQPQIIFRNCRGLDDNQSIVWESTLGFMKANVGMVQKKIVSLKGANGRFPISGSTNFQVVLPMNSIITEVKLYSPANAVTETNPATFTLKTAGESSTVLAVADVSSHKDGFDVSQSLFFICDTADKCKISLIAGSSVTHANPSALCLIEYIE</sequence>
<proteinExistence type="predicted"/>
<evidence type="ECO:0008006" key="3">
    <source>
        <dbReference type="Google" id="ProtNLM"/>
    </source>
</evidence>
<dbReference type="RefSeq" id="WP_046233286.1">
    <property type="nucleotide sequence ID" value="NZ_FONN01000016.1"/>
</dbReference>
<dbReference type="Proteomes" id="UP000183410">
    <property type="component" value="Unassembled WGS sequence"/>
</dbReference>
<name>A0A1I2GG59_9BACL</name>
<accession>A0A1I2GG59</accession>
<dbReference type="EMBL" id="FONN01000016">
    <property type="protein sequence ID" value="SFF16492.1"/>
    <property type="molecule type" value="Genomic_DNA"/>
</dbReference>
<dbReference type="OrthoDB" id="8950194at2"/>
<evidence type="ECO:0000313" key="2">
    <source>
        <dbReference type="Proteomes" id="UP000183410"/>
    </source>
</evidence>
<organism evidence="1 2">
    <name type="scientific">Paenibacillus algorifonticola</name>
    <dbReference type="NCBI Taxonomy" id="684063"/>
    <lineage>
        <taxon>Bacteria</taxon>
        <taxon>Bacillati</taxon>
        <taxon>Bacillota</taxon>
        <taxon>Bacilli</taxon>
        <taxon>Bacillales</taxon>
        <taxon>Paenibacillaceae</taxon>
        <taxon>Paenibacillus</taxon>
    </lineage>
</organism>
<dbReference type="AlphaFoldDB" id="A0A1I2GG59"/>
<protein>
    <recommendedName>
        <fullName evidence="3">Right handed beta helix region</fullName>
    </recommendedName>
</protein>
<evidence type="ECO:0000313" key="1">
    <source>
        <dbReference type="EMBL" id="SFF16492.1"/>
    </source>
</evidence>